<name>A0A5B7GPW9_PORTR</name>
<dbReference type="AlphaFoldDB" id="A0A5B7GPW9"/>
<sequence>MLPRRVGEGEESKREEGRGTTCLDHPDPEQRSGRRQGSRGGGGGTCWRNRRRVGHARAWARCGLGTVGGVDESCAAGDHSIMYRYYQAPPPHTRVPAPPRPHARGKGYFEGARSGGDPSHLSGRTPVLMRGHWDSAADQRRREEEREGSCLCPVQCTVCCTQVTCVWGPARPALAHHHLHQHHHYHHHHLPCTLHHTPEPA</sequence>
<dbReference type="Proteomes" id="UP000324222">
    <property type="component" value="Unassembled WGS sequence"/>
</dbReference>
<reference evidence="2 3" key="1">
    <citation type="submission" date="2019-05" db="EMBL/GenBank/DDBJ databases">
        <title>Another draft genome of Portunus trituberculatus and its Hox gene families provides insights of decapod evolution.</title>
        <authorList>
            <person name="Jeong J.-H."/>
            <person name="Song I."/>
            <person name="Kim S."/>
            <person name="Choi T."/>
            <person name="Kim D."/>
            <person name="Ryu S."/>
            <person name="Kim W."/>
        </authorList>
    </citation>
    <scope>NUCLEOTIDE SEQUENCE [LARGE SCALE GENOMIC DNA]</scope>
    <source>
        <tissue evidence="2">Muscle</tissue>
    </source>
</reference>
<organism evidence="2 3">
    <name type="scientific">Portunus trituberculatus</name>
    <name type="common">Swimming crab</name>
    <name type="synonym">Neptunus trituberculatus</name>
    <dbReference type="NCBI Taxonomy" id="210409"/>
    <lineage>
        <taxon>Eukaryota</taxon>
        <taxon>Metazoa</taxon>
        <taxon>Ecdysozoa</taxon>
        <taxon>Arthropoda</taxon>
        <taxon>Crustacea</taxon>
        <taxon>Multicrustacea</taxon>
        <taxon>Malacostraca</taxon>
        <taxon>Eumalacostraca</taxon>
        <taxon>Eucarida</taxon>
        <taxon>Decapoda</taxon>
        <taxon>Pleocyemata</taxon>
        <taxon>Brachyura</taxon>
        <taxon>Eubrachyura</taxon>
        <taxon>Portunoidea</taxon>
        <taxon>Portunidae</taxon>
        <taxon>Portuninae</taxon>
        <taxon>Portunus</taxon>
    </lineage>
</organism>
<feature type="compositionally biased region" description="Basic and acidic residues" evidence="1">
    <location>
        <begin position="1"/>
        <end position="32"/>
    </location>
</feature>
<keyword evidence="3" id="KW-1185">Reference proteome</keyword>
<gene>
    <name evidence="2" type="ORF">E2C01_052631</name>
</gene>
<comment type="caution">
    <text evidence="2">The sequence shown here is derived from an EMBL/GenBank/DDBJ whole genome shotgun (WGS) entry which is preliminary data.</text>
</comment>
<protein>
    <submittedName>
        <fullName evidence="2">Uncharacterized protein</fullName>
    </submittedName>
</protein>
<feature type="compositionally biased region" description="Basic and acidic residues" evidence="1">
    <location>
        <begin position="131"/>
        <end position="140"/>
    </location>
</feature>
<accession>A0A5B7GPW9</accession>
<evidence type="ECO:0000256" key="1">
    <source>
        <dbReference type="SAM" id="MobiDB-lite"/>
    </source>
</evidence>
<feature type="region of interest" description="Disordered" evidence="1">
    <location>
        <begin position="91"/>
        <end position="140"/>
    </location>
</feature>
<proteinExistence type="predicted"/>
<evidence type="ECO:0000313" key="2">
    <source>
        <dbReference type="EMBL" id="MPC58624.1"/>
    </source>
</evidence>
<feature type="region of interest" description="Disordered" evidence="1">
    <location>
        <begin position="1"/>
        <end position="48"/>
    </location>
</feature>
<evidence type="ECO:0000313" key="3">
    <source>
        <dbReference type="Proteomes" id="UP000324222"/>
    </source>
</evidence>
<feature type="compositionally biased region" description="Pro residues" evidence="1">
    <location>
        <begin position="91"/>
        <end position="100"/>
    </location>
</feature>
<dbReference type="EMBL" id="VSRR010015849">
    <property type="protein sequence ID" value="MPC58624.1"/>
    <property type="molecule type" value="Genomic_DNA"/>
</dbReference>